<name>A0A6S7C116_9BURK</name>
<organism evidence="2 3">
    <name type="scientific">Pararobbsia alpina</name>
    <dbReference type="NCBI Taxonomy" id="621374"/>
    <lineage>
        <taxon>Bacteria</taxon>
        <taxon>Pseudomonadati</taxon>
        <taxon>Pseudomonadota</taxon>
        <taxon>Betaproteobacteria</taxon>
        <taxon>Burkholderiales</taxon>
        <taxon>Burkholderiaceae</taxon>
        <taxon>Pararobbsia</taxon>
    </lineage>
</organism>
<dbReference type="Gene3D" id="2.60.200.20">
    <property type="match status" value="1"/>
</dbReference>
<reference evidence="2 3" key="1">
    <citation type="submission" date="2020-04" db="EMBL/GenBank/DDBJ databases">
        <authorList>
            <person name="De Canck E."/>
        </authorList>
    </citation>
    <scope>NUCLEOTIDE SEQUENCE [LARGE SCALE GENOMIC DNA]</scope>
    <source>
        <strain evidence="2 3">LMG 28138</strain>
    </source>
</reference>
<keyword evidence="3" id="KW-1185">Reference proteome</keyword>
<dbReference type="Gene3D" id="3.30.70.1780">
    <property type="match status" value="1"/>
</dbReference>
<dbReference type="Pfam" id="PF09480">
    <property type="entry name" value="PrgH"/>
    <property type="match status" value="1"/>
</dbReference>
<feature type="region of interest" description="Disordered" evidence="1">
    <location>
        <begin position="131"/>
        <end position="220"/>
    </location>
</feature>
<feature type="compositionally biased region" description="Polar residues" evidence="1">
    <location>
        <begin position="153"/>
        <end position="171"/>
    </location>
</feature>
<dbReference type="Proteomes" id="UP000494115">
    <property type="component" value="Unassembled WGS sequence"/>
</dbReference>
<feature type="compositionally biased region" description="Low complexity" evidence="1">
    <location>
        <begin position="177"/>
        <end position="189"/>
    </location>
</feature>
<dbReference type="Gene3D" id="3.30.300.170">
    <property type="match status" value="1"/>
</dbReference>
<protein>
    <submittedName>
        <fullName evidence="2">Uncharacterized protein</fullName>
    </submittedName>
</protein>
<feature type="compositionally biased region" description="Basic residues" evidence="1">
    <location>
        <begin position="209"/>
        <end position="220"/>
    </location>
</feature>
<evidence type="ECO:0000256" key="1">
    <source>
        <dbReference type="SAM" id="MobiDB-lite"/>
    </source>
</evidence>
<dbReference type="InterPro" id="IPR019029">
    <property type="entry name" value="T3SS_PrgH/EprH-like"/>
</dbReference>
<gene>
    <name evidence="2" type="ORF">LMG28138_04546</name>
</gene>
<evidence type="ECO:0000313" key="3">
    <source>
        <dbReference type="Proteomes" id="UP000494115"/>
    </source>
</evidence>
<proteinExistence type="predicted"/>
<sequence length="475" mass="51517">MANRMANRLVPADARDTYVLRILFGPLCGLELPLDAGRYFFVTANAGDDTQALGESVLKDVDQTFWVPGGFAVPNDGSPSSSEWQTIIPNFAIEFAERSRIDVFGPAGLRSQELGAGHVFESDGIRLAFRRGDQPWPDTLTDAAGDDGPAHSVSLQSEPASKSSAARQDSTPGVPRGTQGAAAGSASTDTDPDARHLPFPENPASHAARPGRRSPKASRQKWRIVATISALAGFAAAGLHASSLVGPARTNILTSTLTEQLRGSPNPPVVRHGRDNRVYVLVATPRDAAWALQALHKAGGDDQVRVRVEAQEIERLESVLKQRSVQFFKLRFDPPARPTLLLNGDDHPENSRWTDTLRQAMLAAIPYADDLKIERCPLAFIDDKARAGLDAMQIPYRSVRQGSGTTYQITRALDDAELSALDLFARSFAHDWGTRQIRFKFQAGDDVPPGKSYRYGSSNYVSAGGDSVHFVKPVL</sequence>
<dbReference type="AlphaFoldDB" id="A0A6S7C116"/>
<dbReference type="Gene3D" id="3.30.70.1770">
    <property type="match status" value="1"/>
</dbReference>
<dbReference type="GO" id="GO:0016020">
    <property type="term" value="C:membrane"/>
    <property type="evidence" value="ECO:0007669"/>
    <property type="project" value="InterPro"/>
</dbReference>
<dbReference type="EMBL" id="CADIKM010000031">
    <property type="protein sequence ID" value="CAB3798884.1"/>
    <property type="molecule type" value="Genomic_DNA"/>
</dbReference>
<evidence type="ECO:0000313" key="2">
    <source>
        <dbReference type="EMBL" id="CAB3798884.1"/>
    </source>
</evidence>
<accession>A0A6S7C116</accession>